<sequence>MIESGEFDFSSVLESMSTAGVFAVDRRLNVIFWNRFMEIHSKLKSEEILNQHLPRFFPELKEGWFAKKVRSVMVLGNQSYTNWTQRPYLLHFPTSQFSGVESSQMYQNCAMWPLLDTNGTVQGVCISIHDVTEMAQAQLLLEEATEQVLTLEETSNRDELTGLYNRRYFFEQLNHDIARCKRYEWSLTYAIFDVDKFKHINDTYGHPVGDEVLKELGNRVHHCLRTSDTLCRFGGEEFVLLLPNLPAEFARGVLERICQSVAKKPITVDGVDIPVTISLGGGIVDFDVPAKDILADSDKALYKAKQSGRNRVVMASDCKND</sequence>
<evidence type="ECO:0000256" key="2">
    <source>
        <dbReference type="ARBA" id="ARBA00012528"/>
    </source>
</evidence>
<comment type="cofactor">
    <cofactor evidence="1">
        <name>Mg(2+)</name>
        <dbReference type="ChEBI" id="CHEBI:18420"/>
    </cofactor>
</comment>
<dbReference type="SUPFAM" id="SSF55073">
    <property type="entry name" value="Nucleotide cyclase"/>
    <property type="match status" value="1"/>
</dbReference>
<evidence type="ECO:0000313" key="5">
    <source>
        <dbReference type="EMBL" id="OEE80696.1"/>
    </source>
</evidence>
<organism evidence="5 6">
    <name type="scientific">Vibrio genomosp. F6 str. FF-238</name>
    <dbReference type="NCBI Taxonomy" id="1191298"/>
    <lineage>
        <taxon>Bacteria</taxon>
        <taxon>Pseudomonadati</taxon>
        <taxon>Pseudomonadota</taxon>
        <taxon>Gammaproteobacteria</taxon>
        <taxon>Vibrionales</taxon>
        <taxon>Vibrionaceae</taxon>
        <taxon>Vibrio</taxon>
    </lineage>
</organism>
<comment type="caution">
    <text evidence="5">The sequence shown here is derived from an EMBL/GenBank/DDBJ whole genome shotgun (WGS) entry which is preliminary data.</text>
</comment>
<dbReference type="GO" id="GO:0052621">
    <property type="term" value="F:diguanylate cyclase activity"/>
    <property type="evidence" value="ECO:0007669"/>
    <property type="project" value="UniProtKB-EC"/>
</dbReference>
<accession>A0A1E5DA99</accession>
<dbReference type="EMBL" id="AJYW02000004">
    <property type="protein sequence ID" value="OEE80696.1"/>
    <property type="molecule type" value="Genomic_DNA"/>
</dbReference>
<reference evidence="5 6" key="1">
    <citation type="journal article" date="2012" name="Science">
        <title>Ecological populations of bacteria act as socially cohesive units of antibiotic production and resistance.</title>
        <authorList>
            <person name="Cordero O.X."/>
            <person name="Wildschutte H."/>
            <person name="Kirkup B."/>
            <person name="Proehl S."/>
            <person name="Ngo L."/>
            <person name="Hussain F."/>
            <person name="Le Roux F."/>
            <person name="Mincer T."/>
            <person name="Polz M.F."/>
        </authorList>
    </citation>
    <scope>NUCLEOTIDE SEQUENCE [LARGE SCALE GENOMIC DNA]</scope>
    <source>
        <strain evidence="5 6">FF-238</strain>
    </source>
</reference>
<dbReference type="SMART" id="SM00267">
    <property type="entry name" value="GGDEF"/>
    <property type="match status" value="1"/>
</dbReference>
<evidence type="ECO:0000313" key="6">
    <source>
        <dbReference type="Proteomes" id="UP000094165"/>
    </source>
</evidence>
<dbReference type="GO" id="GO:1902201">
    <property type="term" value="P:negative regulation of bacterial-type flagellum-dependent cell motility"/>
    <property type="evidence" value="ECO:0007669"/>
    <property type="project" value="TreeGrafter"/>
</dbReference>
<dbReference type="PANTHER" id="PTHR45138:SF9">
    <property type="entry name" value="DIGUANYLATE CYCLASE DGCM-RELATED"/>
    <property type="match status" value="1"/>
</dbReference>
<dbReference type="CDD" id="cd01949">
    <property type="entry name" value="GGDEF"/>
    <property type="match status" value="1"/>
</dbReference>
<dbReference type="Gene3D" id="3.30.70.270">
    <property type="match status" value="1"/>
</dbReference>
<dbReference type="Pfam" id="PF00989">
    <property type="entry name" value="PAS"/>
    <property type="match status" value="1"/>
</dbReference>
<dbReference type="GO" id="GO:0005886">
    <property type="term" value="C:plasma membrane"/>
    <property type="evidence" value="ECO:0007669"/>
    <property type="project" value="TreeGrafter"/>
</dbReference>
<dbReference type="SUPFAM" id="SSF55785">
    <property type="entry name" value="PYP-like sensor domain (PAS domain)"/>
    <property type="match status" value="1"/>
</dbReference>
<dbReference type="NCBIfam" id="TIGR00254">
    <property type="entry name" value="GGDEF"/>
    <property type="match status" value="1"/>
</dbReference>
<dbReference type="InterPro" id="IPR029787">
    <property type="entry name" value="Nucleotide_cyclase"/>
</dbReference>
<dbReference type="InterPro" id="IPR050469">
    <property type="entry name" value="Diguanylate_Cyclase"/>
</dbReference>
<dbReference type="AlphaFoldDB" id="A0A1E5DA99"/>
<gene>
    <name evidence="5" type="ORF">A130_09875</name>
</gene>
<dbReference type="RefSeq" id="WP_017052040.1">
    <property type="nucleotide sequence ID" value="NZ_AJYW02000004.1"/>
</dbReference>
<dbReference type="FunFam" id="3.30.70.270:FF:000001">
    <property type="entry name" value="Diguanylate cyclase domain protein"/>
    <property type="match status" value="1"/>
</dbReference>
<dbReference type="EC" id="2.7.7.65" evidence="2"/>
<protein>
    <recommendedName>
        <fullName evidence="2">diguanylate cyclase</fullName>
        <ecNumber evidence="2">2.7.7.65</ecNumber>
    </recommendedName>
</protein>
<name>A0A1E5DA99_9VIBR</name>
<evidence type="ECO:0000259" key="4">
    <source>
        <dbReference type="PROSITE" id="PS50887"/>
    </source>
</evidence>
<comment type="catalytic activity">
    <reaction evidence="3">
        <text>2 GTP = 3',3'-c-di-GMP + 2 diphosphate</text>
        <dbReference type="Rhea" id="RHEA:24898"/>
        <dbReference type="ChEBI" id="CHEBI:33019"/>
        <dbReference type="ChEBI" id="CHEBI:37565"/>
        <dbReference type="ChEBI" id="CHEBI:58805"/>
        <dbReference type="EC" id="2.7.7.65"/>
    </reaction>
</comment>
<dbReference type="InterPro" id="IPR035965">
    <property type="entry name" value="PAS-like_dom_sf"/>
</dbReference>
<dbReference type="PROSITE" id="PS50887">
    <property type="entry name" value="GGDEF"/>
    <property type="match status" value="1"/>
</dbReference>
<dbReference type="InterPro" id="IPR000160">
    <property type="entry name" value="GGDEF_dom"/>
</dbReference>
<dbReference type="GO" id="GO:0043709">
    <property type="term" value="P:cell adhesion involved in single-species biofilm formation"/>
    <property type="evidence" value="ECO:0007669"/>
    <property type="project" value="TreeGrafter"/>
</dbReference>
<evidence type="ECO:0000256" key="3">
    <source>
        <dbReference type="ARBA" id="ARBA00034247"/>
    </source>
</evidence>
<dbReference type="PANTHER" id="PTHR45138">
    <property type="entry name" value="REGULATORY COMPONENTS OF SENSORY TRANSDUCTION SYSTEM"/>
    <property type="match status" value="1"/>
</dbReference>
<evidence type="ECO:0000256" key="1">
    <source>
        <dbReference type="ARBA" id="ARBA00001946"/>
    </source>
</evidence>
<feature type="domain" description="GGDEF" evidence="4">
    <location>
        <begin position="185"/>
        <end position="317"/>
    </location>
</feature>
<keyword evidence="6" id="KW-1185">Reference proteome</keyword>
<dbReference type="Proteomes" id="UP000094165">
    <property type="component" value="Unassembled WGS sequence"/>
</dbReference>
<dbReference type="GO" id="GO:0006355">
    <property type="term" value="P:regulation of DNA-templated transcription"/>
    <property type="evidence" value="ECO:0007669"/>
    <property type="project" value="InterPro"/>
</dbReference>
<dbReference type="Gene3D" id="3.30.450.20">
    <property type="entry name" value="PAS domain"/>
    <property type="match status" value="1"/>
</dbReference>
<dbReference type="InterPro" id="IPR013767">
    <property type="entry name" value="PAS_fold"/>
</dbReference>
<dbReference type="Pfam" id="PF00990">
    <property type="entry name" value="GGDEF"/>
    <property type="match status" value="1"/>
</dbReference>
<proteinExistence type="predicted"/>
<dbReference type="InterPro" id="IPR043128">
    <property type="entry name" value="Rev_trsase/Diguanyl_cyclase"/>
</dbReference>